<protein>
    <submittedName>
        <fullName evidence="2">Uncharacterized protein</fullName>
    </submittedName>
</protein>
<gene>
    <name evidence="2" type="ORF">B0H67DRAFT_390999</name>
</gene>
<evidence type="ECO:0000313" key="3">
    <source>
        <dbReference type="Proteomes" id="UP001172102"/>
    </source>
</evidence>
<name>A0AA39ZSA3_9PEZI</name>
<organism evidence="2 3">
    <name type="scientific">Lasiosphaeris hirsuta</name>
    <dbReference type="NCBI Taxonomy" id="260670"/>
    <lineage>
        <taxon>Eukaryota</taxon>
        <taxon>Fungi</taxon>
        <taxon>Dikarya</taxon>
        <taxon>Ascomycota</taxon>
        <taxon>Pezizomycotina</taxon>
        <taxon>Sordariomycetes</taxon>
        <taxon>Sordariomycetidae</taxon>
        <taxon>Sordariales</taxon>
        <taxon>Lasiosphaeriaceae</taxon>
        <taxon>Lasiosphaeris</taxon>
    </lineage>
</organism>
<feature type="region of interest" description="Disordered" evidence="1">
    <location>
        <begin position="12"/>
        <end position="39"/>
    </location>
</feature>
<keyword evidence="3" id="KW-1185">Reference proteome</keyword>
<dbReference type="EMBL" id="JAUKUA010000008">
    <property type="protein sequence ID" value="KAK0702701.1"/>
    <property type="molecule type" value="Genomic_DNA"/>
</dbReference>
<feature type="region of interest" description="Disordered" evidence="1">
    <location>
        <begin position="57"/>
        <end position="86"/>
    </location>
</feature>
<accession>A0AA39ZSA3</accession>
<sequence>MGFAPRSVLLVPPLSESADANSPSPVPRGIRPRSAPQPDGLTPGLICAWLGGFPKSGPRHGSRRSFLGCPPRFPGPTQSGADQGPGSATWLSPLVFLPYSPSRLTNRSCLALLGAGCHS</sequence>
<comment type="caution">
    <text evidence="2">The sequence shown here is derived from an EMBL/GenBank/DDBJ whole genome shotgun (WGS) entry which is preliminary data.</text>
</comment>
<reference evidence="2" key="1">
    <citation type="submission" date="2023-06" db="EMBL/GenBank/DDBJ databases">
        <title>Genome-scale phylogeny and comparative genomics of the fungal order Sordariales.</title>
        <authorList>
            <consortium name="Lawrence Berkeley National Laboratory"/>
            <person name="Hensen N."/>
            <person name="Bonometti L."/>
            <person name="Westerberg I."/>
            <person name="Brannstrom I.O."/>
            <person name="Guillou S."/>
            <person name="Cros-Aarteil S."/>
            <person name="Calhoun S."/>
            <person name="Haridas S."/>
            <person name="Kuo A."/>
            <person name="Mondo S."/>
            <person name="Pangilinan J."/>
            <person name="Riley R."/>
            <person name="Labutti K."/>
            <person name="Andreopoulos B."/>
            <person name="Lipzen A."/>
            <person name="Chen C."/>
            <person name="Yanf M."/>
            <person name="Daum C."/>
            <person name="Ng V."/>
            <person name="Clum A."/>
            <person name="Steindorff A."/>
            <person name="Ohm R."/>
            <person name="Martin F."/>
            <person name="Silar P."/>
            <person name="Natvig D."/>
            <person name="Lalanne C."/>
            <person name="Gautier V."/>
            <person name="Ament-Velasquez S.L."/>
            <person name="Kruys A."/>
            <person name="Hutchinson M.I."/>
            <person name="Powell A.J."/>
            <person name="Barry K."/>
            <person name="Miller A.N."/>
            <person name="Grigoriev I.V."/>
            <person name="Debuchy R."/>
            <person name="Gladieux P."/>
            <person name="Thoren M.H."/>
            <person name="Johannesson H."/>
        </authorList>
    </citation>
    <scope>NUCLEOTIDE SEQUENCE</scope>
    <source>
        <strain evidence="2">SMH4607-1</strain>
    </source>
</reference>
<proteinExistence type="predicted"/>
<evidence type="ECO:0000313" key="2">
    <source>
        <dbReference type="EMBL" id="KAK0702701.1"/>
    </source>
</evidence>
<dbReference type="Proteomes" id="UP001172102">
    <property type="component" value="Unassembled WGS sequence"/>
</dbReference>
<dbReference type="AlphaFoldDB" id="A0AA39ZSA3"/>
<evidence type="ECO:0000256" key="1">
    <source>
        <dbReference type="SAM" id="MobiDB-lite"/>
    </source>
</evidence>